<organism evidence="2 3">
    <name type="scientific">Bicyclus anynana</name>
    <name type="common">Squinting bush brown butterfly</name>
    <dbReference type="NCBI Taxonomy" id="110368"/>
    <lineage>
        <taxon>Eukaryota</taxon>
        <taxon>Metazoa</taxon>
        <taxon>Ecdysozoa</taxon>
        <taxon>Arthropoda</taxon>
        <taxon>Hexapoda</taxon>
        <taxon>Insecta</taxon>
        <taxon>Pterygota</taxon>
        <taxon>Neoptera</taxon>
        <taxon>Endopterygota</taxon>
        <taxon>Lepidoptera</taxon>
        <taxon>Glossata</taxon>
        <taxon>Ditrysia</taxon>
        <taxon>Papilionoidea</taxon>
        <taxon>Nymphalidae</taxon>
        <taxon>Satyrinae</taxon>
        <taxon>Satyrini</taxon>
        <taxon>Mycalesina</taxon>
        <taxon>Bicyclus</taxon>
    </lineage>
</organism>
<accession>A0A6J1MPQ0</accession>
<gene>
    <name evidence="3" type="primary">LOC112045562</name>
</gene>
<dbReference type="RefSeq" id="XP_023937560.1">
    <property type="nucleotide sequence ID" value="XM_024081792.2"/>
</dbReference>
<dbReference type="OrthoDB" id="7492195at2759"/>
<dbReference type="AlphaFoldDB" id="A0A6J1MPQ0"/>
<reference evidence="3" key="1">
    <citation type="submission" date="2025-08" db="UniProtKB">
        <authorList>
            <consortium name="RefSeq"/>
        </authorList>
    </citation>
    <scope>IDENTIFICATION</scope>
</reference>
<feature type="chain" id="PRO_5027104884" evidence="1">
    <location>
        <begin position="23"/>
        <end position="121"/>
    </location>
</feature>
<protein>
    <submittedName>
        <fullName evidence="3">Uncharacterized protein LOC112045562</fullName>
    </submittedName>
</protein>
<keyword evidence="2" id="KW-1185">Reference proteome</keyword>
<dbReference type="KEGG" id="bany:112045562"/>
<sequence length="121" mass="13139">MAVGNVYFLVFTALVAVNIIFADDSLLSDANQAELVESGSREKRNIEEVEDRLFFSLFPIITTCNYTATPGNYCGSCTQAVRCLPNNNGVVRNCRGLLRYCNGGRCSFIPDPVACNGTITG</sequence>
<evidence type="ECO:0000313" key="3">
    <source>
        <dbReference type="RefSeq" id="XP_023937560.1"/>
    </source>
</evidence>
<evidence type="ECO:0000256" key="1">
    <source>
        <dbReference type="SAM" id="SignalP"/>
    </source>
</evidence>
<name>A0A6J1MPQ0_BICAN</name>
<proteinExistence type="predicted"/>
<evidence type="ECO:0000313" key="2">
    <source>
        <dbReference type="Proteomes" id="UP001652582"/>
    </source>
</evidence>
<dbReference type="GeneID" id="112045562"/>
<dbReference type="Proteomes" id="UP001652582">
    <property type="component" value="Chromosome 19"/>
</dbReference>
<keyword evidence="1" id="KW-0732">Signal</keyword>
<feature type="signal peptide" evidence="1">
    <location>
        <begin position="1"/>
        <end position="22"/>
    </location>
</feature>